<protein>
    <recommendedName>
        <fullName evidence="3">histidine kinase</fullName>
        <ecNumber evidence="3">2.7.13.3</ecNumber>
    </recommendedName>
</protein>
<dbReference type="SUPFAM" id="SSF55874">
    <property type="entry name" value="ATPase domain of HSP90 chaperone/DNA topoisomerase II/histidine kinase"/>
    <property type="match status" value="1"/>
</dbReference>
<gene>
    <name evidence="10" type="ORF">CDL20_14035</name>
</gene>
<dbReference type="EC" id="2.7.13.3" evidence="3"/>
<evidence type="ECO:0000313" key="10">
    <source>
        <dbReference type="EMBL" id="PLT81920.1"/>
    </source>
</evidence>
<feature type="domain" description="Histidine kinase" evidence="9">
    <location>
        <begin position="88"/>
        <end position="299"/>
    </location>
</feature>
<reference evidence="10 11" key="1">
    <citation type="journal article" date="2017" name="Genome Med.">
        <title>A novel Ruminococcus gnavus clade enriched in inflammatory bowel disease patients.</title>
        <authorList>
            <person name="Hall A.B."/>
            <person name="Yassour M."/>
            <person name="Sauk J."/>
            <person name="Garner A."/>
            <person name="Jiang X."/>
            <person name="Arthur T."/>
            <person name="Lagoudas G.K."/>
            <person name="Vatanen T."/>
            <person name="Fornelos N."/>
            <person name="Wilson R."/>
            <person name="Bertha M."/>
            <person name="Cohen M."/>
            <person name="Garber J."/>
            <person name="Khalili H."/>
            <person name="Gevers D."/>
            <person name="Ananthakrishnan A.N."/>
            <person name="Kugathasan S."/>
            <person name="Lander E.S."/>
            <person name="Blainey P."/>
            <person name="Vlamakis H."/>
            <person name="Xavier R.J."/>
            <person name="Huttenhower C."/>
        </authorList>
    </citation>
    <scope>NUCLEOTIDE SEQUENCE [LARGE SCALE GENOMIC DNA]</scope>
    <source>
        <strain evidence="10 11">RJX1128</strain>
    </source>
</reference>
<evidence type="ECO:0000256" key="4">
    <source>
        <dbReference type="ARBA" id="ARBA00022553"/>
    </source>
</evidence>
<dbReference type="GO" id="GO:0004721">
    <property type="term" value="F:phosphoprotein phosphatase activity"/>
    <property type="evidence" value="ECO:0007669"/>
    <property type="project" value="TreeGrafter"/>
</dbReference>
<evidence type="ECO:0000256" key="6">
    <source>
        <dbReference type="ARBA" id="ARBA00022777"/>
    </source>
</evidence>
<dbReference type="Proteomes" id="UP000234840">
    <property type="component" value="Unassembled WGS sequence"/>
</dbReference>
<dbReference type="Gene3D" id="1.10.287.130">
    <property type="match status" value="1"/>
</dbReference>
<evidence type="ECO:0000256" key="2">
    <source>
        <dbReference type="ARBA" id="ARBA00004370"/>
    </source>
</evidence>
<dbReference type="PROSITE" id="PS50109">
    <property type="entry name" value="HIS_KIN"/>
    <property type="match status" value="1"/>
</dbReference>
<proteinExistence type="predicted"/>
<dbReference type="Pfam" id="PF00512">
    <property type="entry name" value="HisKA"/>
    <property type="match status" value="1"/>
</dbReference>
<dbReference type="InterPro" id="IPR003594">
    <property type="entry name" value="HATPase_dom"/>
</dbReference>
<evidence type="ECO:0000313" key="11">
    <source>
        <dbReference type="Proteomes" id="UP000234840"/>
    </source>
</evidence>
<dbReference type="PRINTS" id="PR00344">
    <property type="entry name" value="BCTRLSENSOR"/>
</dbReference>
<keyword evidence="8" id="KW-0175">Coiled coil</keyword>
<accession>A0A2N5PWQ0</accession>
<feature type="coiled-coil region" evidence="8">
    <location>
        <begin position="54"/>
        <end position="81"/>
    </location>
</feature>
<name>A0A2N5PWQ0_MEDGN</name>
<dbReference type="PANTHER" id="PTHR45453">
    <property type="entry name" value="PHOSPHATE REGULON SENSOR PROTEIN PHOR"/>
    <property type="match status" value="1"/>
</dbReference>
<dbReference type="CDD" id="cd00075">
    <property type="entry name" value="HATPase"/>
    <property type="match status" value="1"/>
</dbReference>
<evidence type="ECO:0000256" key="3">
    <source>
        <dbReference type="ARBA" id="ARBA00012438"/>
    </source>
</evidence>
<evidence type="ECO:0000259" key="9">
    <source>
        <dbReference type="PROSITE" id="PS50109"/>
    </source>
</evidence>
<dbReference type="Gene3D" id="3.30.565.10">
    <property type="entry name" value="Histidine kinase-like ATPase, C-terminal domain"/>
    <property type="match status" value="1"/>
</dbReference>
<dbReference type="GO" id="GO:0000155">
    <property type="term" value="F:phosphorelay sensor kinase activity"/>
    <property type="evidence" value="ECO:0007669"/>
    <property type="project" value="InterPro"/>
</dbReference>
<keyword evidence="6 10" id="KW-0418">Kinase</keyword>
<dbReference type="RefSeq" id="WP_101882967.1">
    <property type="nucleotide sequence ID" value="NZ_NIHW01000048.1"/>
</dbReference>
<dbReference type="InterPro" id="IPR005467">
    <property type="entry name" value="His_kinase_dom"/>
</dbReference>
<comment type="caution">
    <text evidence="10">The sequence shown here is derived from an EMBL/GenBank/DDBJ whole genome shotgun (WGS) entry which is preliminary data.</text>
</comment>
<sequence>MYIMIGVLSVLILILIGILISYKRQVKDICRQLRFLQECDSNMLITTEMKKGHIEELAELLNTLLKERKRERADYQKKEQMIADIYTNLSHDIRTPLTSLDGYFQLLEETQEENDRKRYIQIIQERIESLKEMLEELFTYTKLQNGTYELKLEPQNVGQILKETVFSYYDDWAEQEISPQFEITEEPVWIRGNKQALRRTIQNIIKNGLDHGNKEIRIQLSRNEKQMELVFQNKIEPGEQIDISRVFERFYKADKARSKSSTGLGLSIAKGFVEKMHGEIAAEIKEDWFCIKISFPCETCLSD</sequence>
<dbReference type="InterPro" id="IPR036097">
    <property type="entry name" value="HisK_dim/P_sf"/>
</dbReference>
<dbReference type="InterPro" id="IPR036890">
    <property type="entry name" value="HATPase_C_sf"/>
</dbReference>
<keyword evidence="4" id="KW-0597">Phosphoprotein</keyword>
<comment type="catalytic activity">
    <reaction evidence="1">
        <text>ATP + protein L-histidine = ADP + protein N-phospho-L-histidine.</text>
        <dbReference type="EC" id="2.7.13.3"/>
    </reaction>
</comment>
<dbReference type="GO" id="GO:0005886">
    <property type="term" value="C:plasma membrane"/>
    <property type="evidence" value="ECO:0007669"/>
    <property type="project" value="TreeGrafter"/>
</dbReference>
<dbReference type="InterPro" id="IPR050351">
    <property type="entry name" value="BphY/WalK/GraS-like"/>
</dbReference>
<evidence type="ECO:0000256" key="5">
    <source>
        <dbReference type="ARBA" id="ARBA00022679"/>
    </source>
</evidence>
<dbReference type="GO" id="GO:0016036">
    <property type="term" value="P:cellular response to phosphate starvation"/>
    <property type="evidence" value="ECO:0007669"/>
    <property type="project" value="TreeGrafter"/>
</dbReference>
<dbReference type="SUPFAM" id="SSF47384">
    <property type="entry name" value="Homodimeric domain of signal transducing histidine kinase"/>
    <property type="match status" value="1"/>
</dbReference>
<dbReference type="EMBL" id="NIHW01000048">
    <property type="protein sequence ID" value="PLT81920.1"/>
    <property type="molecule type" value="Genomic_DNA"/>
</dbReference>
<dbReference type="CDD" id="cd00082">
    <property type="entry name" value="HisKA"/>
    <property type="match status" value="1"/>
</dbReference>
<organism evidence="10 11">
    <name type="scientific">Mediterraneibacter gnavus</name>
    <name type="common">Ruminococcus gnavus</name>
    <dbReference type="NCBI Taxonomy" id="33038"/>
    <lineage>
        <taxon>Bacteria</taxon>
        <taxon>Bacillati</taxon>
        <taxon>Bacillota</taxon>
        <taxon>Clostridia</taxon>
        <taxon>Lachnospirales</taxon>
        <taxon>Lachnospiraceae</taxon>
        <taxon>Mediterraneibacter</taxon>
    </lineage>
</organism>
<evidence type="ECO:0000256" key="1">
    <source>
        <dbReference type="ARBA" id="ARBA00000085"/>
    </source>
</evidence>
<keyword evidence="5" id="KW-0808">Transferase</keyword>
<dbReference type="AlphaFoldDB" id="A0A2N5PWQ0"/>
<evidence type="ECO:0000256" key="7">
    <source>
        <dbReference type="ARBA" id="ARBA00023012"/>
    </source>
</evidence>
<dbReference type="InterPro" id="IPR003661">
    <property type="entry name" value="HisK_dim/P_dom"/>
</dbReference>
<dbReference type="SMART" id="SM00388">
    <property type="entry name" value="HisKA"/>
    <property type="match status" value="1"/>
</dbReference>
<dbReference type="Pfam" id="PF02518">
    <property type="entry name" value="HATPase_c"/>
    <property type="match status" value="1"/>
</dbReference>
<dbReference type="PANTHER" id="PTHR45453:SF1">
    <property type="entry name" value="PHOSPHATE REGULON SENSOR PROTEIN PHOR"/>
    <property type="match status" value="1"/>
</dbReference>
<evidence type="ECO:0000256" key="8">
    <source>
        <dbReference type="SAM" id="Coils"/>
    </source>
</evidence>
<keyword evidence="7" id="KW-0902">Two-component regulatory system</keyword>
<dbReference type="InterPro" id="IPR004358">
    <property type="entry name" value="Sig_transdc_His_kin-like_C"/>
</dbReference>
<dbReference type="SMART" id="SM00387">
    <property type="entry name" value="HATPase_c"/>
    <property type="match status" value="1"/>
</dbReference>
<comment type="subcellular location">
    <subcellularLocation>
        <location evidence="2">Membrane</location>
    </subcellularLocation>
</comment>